<dbReference type="CDD" id="cd06552">
    <property type="entry name" value="ASCH_yqfb_like"/>
    <property type="match status" value="1"/>
</dbReference>
<dbReference type="InterPro" id="IPR015947">
    <property type="entry name" value="PUA-like_sf"/>
</dbReference>
<dbReference type="InterPro" id="IPR007374">
    <property type="entry name" value="ASCH_domain"/>
</dbReference>
<reference evidence="2" key="1">
    <citation type="submission" date="2012-02" db="EMBL/GenBank/DDBJ databases">
        <title>Whole genome shotgun sequence of Gordonia otitidis NBRC 100426.</title>
        <authorList>
            <person name="Yoshida I."/>
            <person name="Hosoyama A."/>
            <person name="Tsuchikane K."/>
            <person name="Katsumata H."/>
            <person name="Yamazaki S."/>
            <person name="Fujita N."/>
        </authorList>
    </citation>
    <scope>NUCLEOTIDE SEQUENCE [LARGE SCALE GENOMIC DNA]</scope>
    <source>
        <strain evidence="2">NBRC 100426</strain>
    </source>
</reference>
<dbReference type="SUPFAM" id="SSF88697">
    <property type="entry name" value="PUA domain-like"/>
    <property type="match status" value="1"/>
</dbReference>
<evidence type="ECO:0000313" key="2">
    <source>
        <dbReference type="EMBL" id="GAB33052.1"/>
    </source>
</evidence>
<name>H5THU4_GORO1</name>
<dbReference type="InterPro" id="IPR002125">
    <property type="entry name" value="CMP_dCMP_dom"/>
</dbReference>
<dbReference type="OrthoDB" id="9795347at2"/>
<dbReference type="InterPro" id="IPR016193">
    <property type="entry name" value="Cytidine_deaminase-like"/>
</dbReference>
<dbReference type="PANTHER" id="PTHR42250">
    <property type="entry name" value="ASCH DOMAIN-CONTAINING PROTEIN"/>
    <property type="match status" value="1"/>
</dbReference>
<dbReference type="PANTHER" id="PTHR42250:SF1">
    <property type="entry name" value="ASCH DOMAIN-CONTAINING PROTEIN"/>
    <property type="match status" value="1"/>
</dbReference>
<dbReference type="Gene3D" id="3.40.140.10">
    <property type="entry name" value="Cytidine Deaminase, domain 2"/>
    <property type="match status" value="1"/>
</dbReference>
<dbReference type="PROSITE" id="PS51747">
    <property type="entry name" value="CYT_DCMP_DEAMINASES_2"/>
    <property type="match status" value="1"/>
</dbReference>
<feature type="domain" description="CMP/dCMP-type deaminase" evidence="1">
    <location>
        <begin position="4"/>
        <end position="128"/>
    </location>
</feature>
<dbReference type="RefSeq" id="WP_007237312.1">
    <property type="nucleotide sequence ID" value="NZ_BAFB01000036.1"/>
</dbReference>
<dbReference type="GO" id="GO:0003824">
    <property type="term" value="F:catalytic activity"/>
    <property type="evidence" value="ECO:0007669"/>
    <property type="project" value="InterPro"/>
</dbReference>
<proteinExistence type="predicted"/>
<comment type="caution">
    <text evidence="2">The sequence shown here is derived from an EMBL/GenBank/DDBJ whole genome shotgun (WGS) entry which is preliminary data.</text>
</comment>
<dbReference type="SUPFAM" id="SSF53927">
    <property type="entry name" value="Cytidine deaminase-like"/>
    <property type="match status" value="1"/>
</dbReference>
<protein>
    <recommendedName>
        <fullName evidence="1">CMP/dCMP-type deaminase domain-containing protein</fullName>
    </recommendedName>
</protein>
<sequence length="241" mass="26468">MLSERLRTLTKTTIDHAARWNNGDGHTVAGGVLTESGQVILGLNTFHFLGGPCGEVAALSNHASAHPADPIAAIAAAYGPTRAVIAPCGKCRQVFFDISPDIQFVIREPNGLATRTARELLPFAYDWRDTERRQRLYMWEGYEQMIRSGTKRQTIRVDDPFRPGPAEIVFEKTDGKTVVVDATITQVRSVPRDALTDEDAREDGFDDLGDLHRALDQHYPGLSGSDAVDVVSYELLTESSA</sequence>
<keyword evidence="3" id="KW-1185">Reference proteome</keyword>
<dbReference type="CDD" id="cd01283">
    <property type="entry name" value="cytidine_deaminase"/>
    <property type="match status" value="1"/>
</dbReference>
<accession>H5THU4</accession>
<dbReference type="Proteomes" id="UP000005038">
    <property type="component" value="Unassembled WGS sequence"/>
</dbReference>
<evidence type="ECO:0000259" key="1">
    <source>
        <dbReference type="PROSITE" id="PS51747"/>
    </source>
</evidence>
<gene>
    <name evidence="2" type="ORF">GOOTI_036_00630</name>
</gene>
<dbReference type="Pfam" id="PF04266">
    <property type="entry name" value="ASCH"/>
    <property type="match status" value="1"/>
</dbReference>
<evidence type="ECO:0000313" key="3">
    <source>
        <dbReference type="Proteomes" id="UP000005038"/>
    </source>
</evidence>
<dbReference type="SMART" id="SM01022">
    <property type="entry name" value="ASCH"/>
    <property type="match status" value="1"/>
</dbReference>
<dbReference type="STRING" id="1108044.GOOTI_036_00630"/>
<dbReference type="EMBL" id="BAFB01000036">
    <property type="protein sequence ID" value="GAB33052.1"/>
    <property type="molecule type" value="Genomic_DNA"/>
</dbReference>
<dbReference type="AlphaFoldDB" id="H5THU4"/>
<organism evidence="2 3">
    <name type="scientific">Gordonia otitidis (strain DSM 44809 / CCUG 52243 / JCM 12355 / NBRC 100426 / IFM 10032)</name>
    <dbReference type="NCBI Taxonomy" id="1108044"/>
    <lineage>
        <taxon>Bacteria</taxon>
        <taxon>Bacillati</taxon>
        <taxon>Actinomycetota</taxon>
        <taxon>Actinomycetes</taxon>
        <taxon>Mycobacteriales</taxon>
        <taxon>Gordoniaceae</taxon>
        <taxon>Gordonia</taxon>
    </lineage>
</organism>
<dbReference type="Gene3D" id="2.30.130.30">
    <property type="entry name" value="Hypothetical protein"/>
    <property type="match status" value="1"/>
</dbReference>